<dbReference type="InterPro" id="IPR012341">
    <property type="entry name" value="6hp_glycosidase-like_sf"/>
</dbReference>
<dbReference type="SUPFAM" id="SSF48208">
    <property type="entry name" value="Six-hairpin glycosidases"/>
    <property type="match status" value="1"/>
</dbReference>
<dbReference type="RefSeq" id="WP_116064228.1">
    <property type="nucleotide sequence ID" value="NZ_QRDZ01000030.1"/>
</dbReference>
<name>A0A3D9IFM2_9BACL</name>
<evidence type="ECO:0000313" key="1">
    <source>
        <dbReference type="EMBL" id="RED60583.1"/>
    </source>
</evidence>
<dbReference type="InterPro" id="IPR008928">
    <property type="entry name" value="6-hairpin_glycosidase_sf"/>
</dbReference>
<dbReference type="Proteomes" id="UP000256977">
    <property type="component" value="Unassembled WGS sequence"/>
</dbReference>
<dbReference type="EMBL" id="QRDZ01000030">
    <property type="protein sequence ID" value="RED60583.1"/>
    <property type="molecule type" value="Genomic_DNA"/>
</dbReference>
<dbReference type="OrthoDB" id="2488337at2"/>
<gene>
    <name evidence="1" type="ORF">DFP98_130105</name>
</gene>
<protein>
    <recommendedName>
        <fullName evidence="3">Alpha-L-rhamnosidase six-hairpin glycosidase domain-containing protein</fullName>
    </recommendedName>
</protein>
<accession>A0A3D9IFM2</accession>
<proteinExistence type="predicted"/>
<evidence type="ECO:0008006" key="3">
    <source>
        <dbReference type="Google" id="ProtNLM"/>
    </source>
</evidence>
<sequence>MMQEIRVIWRQEPGEVSIVVANGTLLEKRFEGAGDLLLRMQGTTVVGAGTSVVSVQSKTNPFSFFLRDVDKRFPIWIPEYGVMVTQADDSRSYSAIESDIRAKGLMSNLARCENEPEVGFEAAAAHNRQPSLSTWLGLSRDFRIFKIGFAEHESHSHDWVEACRHERKVPVPEHPVRYNFRIGRGDGCARSLKRSLEDGCLPILHADREEGDVRYRMTGFVTLEQSELTEAGVSGTNFWVAAGHTDGITFTDEQRAEFDRRLGAELEREEETVLIYRVVAENSAEVPRYAWFKVPVPNGTWVPSILEKNVKSEYDSRRGYGVFESGDIGFVAKLGSAPVPQEEVAVLLKPGETLTFDLIFPHRPVSAERAARLAELDVSAKLTECRRYWQGKLDAAAKLNIPEERIADGVRAGLLHLDLISYGQEPDGPVTPTIGVYPPIGSESSPIIQFMDSMGQHRLAERYLAYFLEKQQDDGAIFNFLEYMIETGCVLWSLGEHYRYTRDDGWVESIRTKLQKSCDYLVAWRNRNKREELRGSGYGMLDGKVADPKDDKPTRVYMLNAYAYLGLSRAAEMLANADPEQSRLLALEAEELKRDIRQAYEESLASGPVIPLGDGTWCPTVSPWAGGQGPACLYAEGGSWYSHGSFTVRDSLCGPLYLVFGEIVGSDEPGAAFMLKAHNELMCMNNVALTQPYYSRHPWVHLRRGETKPFLEAYYNSVSAMADRETYTFSEHLNERISEHKTHEEAWFLMETRWMLYMEEGNTLKLLQGIPREWMEDGRTISVSDASSYFGRLSFRVEASAHRIRITIDCPEYRHLQSVEVRLPHPRENRPLRVVGGDYDASSESIRIDRFAGYAEATLEF</sequence>
<comment type="caution">
    <text evidence="1">The sequence shown here is derived from an EMBL/GenBank/DDBJ whole genome shotgun (WGS) entry which is preliminary data.</text>
</comment>
<reference evidence="1 2" key="1">
    <citation type="submission" date="2018-07" db="EMBL/GenBank/DDBJ databases">
        <title>Genomic Encyclopedia of Type Strains, Phase III (KMG-III): the genomes of soil and plant-associated and newly described type strains.</title>
        <authorList>
            <person name="Whitman W."/>
        </authorList>
    </citation>
    <scope>NUCLEOTIDE SEQUENCE [LARGE SCALE GENOMIC DNA]</scope>
    <source>
        <strain evidence="1 2">CECT 7287</strain>
    </source>
</reference>
<dbReference type="GO" id="GO:0005975">
    <property type="term" value="P:carbohydrate metabolic process"/>
    <property type="evidence" value="ECO:0007669"/>
    <property type="project" value="InterPro"/>
</dbReference>
<keyword evidence="2" id="KW-1185">Reference proteome</keyword>
<dbReference type="Gene3D" id="1.50.10.10">
    <property type="match status" value="1"/>
</dbReference>
<organism evidence="1 2">
    <name type="scientific">Cohnella phaseoli</name>
    <dbReference type="NCBI Taxonomy" id="456490"/>
    <lineage>
        <taxon>Bacteria</taxon>
        <taxon>Bacillati</taxon>
        <taxon>Bacillota</taxon>
        <taxon>Bacilli</taxon>
        <taxon>Bacillales</taxon>
        <taxon>Paenibacillaceae</taxon>
        <taxon>Cohnella</taxon>
    </lineage>
</organism>
<dbReference type="AlphaFoldDB" id="A0A3D9IFM2"/>
<evidence type="ECO:0000313" key="2">
    <source>
        <dbReference type="Proteomes" id="UP000256977"/>
    </source>
</evidence>